<evidence type="ECO:0000256" key="1">
    <source>
        <dbReference type="ARBA" id="ARBA00006137"/>
    </source>
</evidence>
<evidence type="ECO:0000256" key="2">
    <source>
        <dbReference type="SAM" id="Coils"/>
    </source>
</evidence>
<dbReference type="PANTHER" id="PTHR34766:SF1">
    <property type="entry name" value="UPF0449 PROTEIN C19ORF25"/>
    <property type="match status" value="1"/>
</dbReference>
<organism evidence="3 4">
    <name type="scientific">Poecilia formosa</name>
    <name type="common">Amazon molly</name>
    <name type="synonym">Limia formosa</name>
    <dbReference type="NCBI Taxonomy" id="48698"/>
    <lineage>
        <taxon>Eukaryota</taxon>
        <taxon>Metazoa</taxon>
        <taxon>Chordata</taxon>
        <taxon>Craniata</taxon>
        <taxon>Vertebrata</taxon>
        <taxon>Euteleostomi</taxon>
        <taxon>Actinopterygii</taxon>
        <taxon>Neopterygii</taxon>
        <taxon>Teleostei</taxon>
        <taxon>Neoteleostei</taxon>
        <taxon>Acanthomorphata</taxon>
        <taxon>Ovalentaria</taxon>
        <taxon>Atherinomorphae</taxon>
        <taxon>Cyprinodontiformes</taxon>
        <taxon>Poeciliidae</taxon>
        <taxon>Poeciliinae</taxon>
        <taxon>Poecilia</taxon>
    </lineage>
</organism>
<dbReference type="RefSeq" id="XP_007574861.1">
    <property type="nucleotide sequence ID" value="XM_007574799.2"/>
</dbReference>
<evidence type="ECO:0000313" key="3">
    <source>
        <dbReference type="Ensembl" id="ENSPFOP00000003040.2"/>
    </source>
</evidence>
<dbReference type="Proteomes" id="UP000028760">
    <property type="component" value="Unassembled WGS sequence"/>
</dbReference>
<feature type="coiled-coil region" evidence="2">
    <location>
        <begin position="67"/>
        <end position="101"/>
    </location>
</feature>
<dbReference type="AlphaFoldDB" id="A0A087XB87"/>
<dbReference type="PANTHER" id="PTHR34766">
    <property type="entry name" value="UPF0449 PROTEIN C19ORF25"/>
    <property type="match status" value="1"/>
</dbReference>
<dbReference type="Ensembl" id="ENSPFOT00000003044.2">
    <property type="protein sequence ID" value="ENSPFOP00000003040.2"/>
    <property type="gene ID" value="ENSPFOG00000003180.2"/>
</dbReference>
<dbReference type="Pfam" id="PF15136">
    <property type="entry name" value="UPF0449"/>
    <property type="match status" value="1"/>
</dbReference>
<dbReference type="KEGG" id="pfor:103153767"/>
<reference evidence="3" key="2">
    <citation type="submission" date="2025-08" db="UniProtKB">
        <authorList>
            <consortium name="Ensembl"/>
        </authorList>
    </citation>
    <scope>IDENTIFICATION</scope>
</reference>
<dbReference type="eggNOG" id="ENOG502SDTN">
    <property type="taxonomic scope" value="Eukaryota"/>
</dbReference>
<dbReference type="OrthoDB" id="6129359at2759"/>
<protein>
    <submittedName>
        <fullName evidence="3">Si:ch73-238c9.1</fullName>
    </submittedName>
</protein>
<name>A0A087XB87_POEFO</name>
<accession>A0A087XB87</accession>
<dbReference type="EMBL" id="AYCK01016269">
    <property type="status" value="NOT_ANNOTATED_CDS"/>
    <property type="molecule type" value="Genomic_DNA"/>
</dbReference>
<reference evidence="3" key="3">
    <citation type="submission" date="2025-09" db="UniProtKB">
        <authorList>
            <consortium name="Ensembl"/>
        </authorList>
    </citation>
    <scope>IDENTIFICATION</scope>
</reference>
<proteinExistence type="inferred from homology"/>
<comment type="similarity">
    <text evidence="1">Belongs to the UPF0449 family.</text>
</comment>
<keyword evidence="4" id="KW-1185">Reference proteome</keyword>
<sequence length="107" mass="12096">MNIGSKTKKRVVLPSRPELPTVDQLQEDINKAAPDDPVFSILEKTEQASSRPADSEAELRFQQSRRYLDLNGRLEEALGQLQEQREALQTAGEQLDRTMEEVKGQVC</sequence>
<dbReference type="CTD" id="103181931"/>
<keyword evidence="2" id="KW-0175">Coiled coil</keyword>
<dbReference type="GeneID" id="103153767"/>
<reference evidence="4" key="1">
    <citation type="submission" date="2013-10" db="EMBL/GenBank/DDBJ databases">
        <authorList>
            <person name="Schartl M."/>
            <person name="Warren W."/>
        </authorList>
    </citation>
    <scope>NUCLEOTIDE SEQUENCE [LARGE SCALE GENOMIC DNA]</scope>
    <source>
        <strain evidence="4">female</strain>
    </source>
</reference>
<dbReference type="GeneTree" id="ENSGT00390000007991"/>
<dbReference type="InterPro" id="IPR028227">
    <property type="entry name" value="UPF0449"/>
</dbReference>
<dbReference type="OMA" id="RFQQCRR"/>
<dbReference type="STRING" id="48698.ENSPFOP00000003040"/>
<evidence type="ECO:0000313" key="4">
    <source>
        <dbReference type="Proteomes" id="UP000028760"/>
    </source>
</evidence>